<dbReference type="AlphaFoldDB" id="A0AAN6XLX5"/>
<organism evidence="3 4">
    <name type="scientific">Triangularia verruculosa</name>
    <dbReference type="NCBI Taxonomy" id="2587418"/>
    <lineage>
        <taxon>Eukaryota</taxon>
        <taxon>Fungi</taxon>
        <taxon>Dikarya</taxon>
        <taxon>Ascomycota</taxon>
        <taxon>Pezizomycotina</taxon>
        <taxon>Sordariomycetes</taxon>
        <taxon>Sordariomycetidae</taxon>
        <taxon>Sordariales</taxon>
        <taxon>Podosporaceae</taxon>
        <taxon>Triangularia</taxon>
    </lineage>
</organism>
<evidence type="ECO:0000256" key="1">
    <source>
        <dbReference type="SAM" id="MobiDB-lite"/>
    </source>
</evidence>
<name>A0AAN6XLX5_9PEZI</name>
<keyword evidence="2" id="KW-1133">Transmembrane helix</keyword>
<evidence type="ECO:0000256" key="2">
    <source>
        <dbReference type="SAM" id="Phobius"/>
    </source>
</evidence>
<feature type="transmembrane region" description="Helical" evidence="2">
    <location>
        <begin position="34"/>
        <end position="55"/>
    </location>
</feature>
<feature type="transmembrane region" description="Helical" evidence="2">
    <location>
        <begin position="116"/>
        <end position="136"/>
    </location>
</feature>
<keyword evidence="4" id="KW-1185">Reference proteome</keyword>
<reference evidence="3" key="1">
    <citation type="journal article" date="2023" name="Mol. Phylogenet. Evol.">
        <title>Genome-scale phylogeny and comparative genomics of the fungal order Sordariales.</title>
        <authorList>
            <person name="Hensen N."/>
            <person name="Bonometti L."/>
            <person name="Westerberg I."/>
            <person name="Brannstrom I.O."/>
            <person name="Guillou S."/>
            <person name="Cros-Aarteil S."/>
            <person name="Calhoun S."/>
            <person name="Haridas S."/>
            <person name="Kuo A."/>
            <person name="Mondo S."/>
            <person name="Pangilinan J."/>
            <person name="Riley R."/>
            <person name="LaButti K."/>
            <person name="Andreopoulos B."/>
            <person name="Lipzen A."/>
            <person name="Chen C."/>
            <person name="Yan M."/>
            <person name="Daum C."/>
            <person name="Ng V."/>
            <person name="Clum A."/>
            <person name="Steindorff A."/>
            <person name="Ohm R.A."/>
            <person name="Martin F."/>
            <person name="Silar P."/>
            <person name="Natvig D.O."/>
            <person name="Lalanne C."/>
            <person name="Gautier V."/>
            <person name="Ament-Velasquez S.L."/>
            <person name="Kruys A."/>
            <person name="Hutchinson M.I."/>
            <person name="Powell A.J."/>
            <person name="Barry K."/>
            <person name="Miller A.N."/>
            <person name="Grigoriev I.V."/>
            <person name="Debuchy R."/>
            <person name="Gladieux P."/>
            <person name="Hiltunen Thoren M."/>
            <person name="Johannesson H."/>
        </authorList>
    </citation>
    <scope>NUCLEOTIDE SEQUENCE</scope>
    <source>
        <strain evidence="3">CBS 315.58</strain>
    </source>
</reference>
<comment type="caution">
    <text evidence="3">The sequence shown here is derived from an EMBL/GenBank/DDBJ whole genome shotgun (WGS) entry which is preliminary data.</text>
</comment>
<accession>A0AAN6XLX5</accession>
<keyword evidence="2" id="KW-0472">Membrane</keyword>
<gene>
    <name evidence="3" type="ORF">QBC40DRAFT_39844</name>
</gene>
<feature type="region of interest" description="Disordered" evidence="1">
    <location>
        <begin position="763"/>
        <end position="804"/>
    </location>
</feature>
<sequence length="804" mass="87781">MPFNSDADYGVYLGVWTNWSRGPVFGATLTLTRFYGNLLIAFTSFFISLVGTRFWRILCLALHRCCSDPDPVRQDGLHHQRQLILRNSHSSEAGLISLIQLSWAWRGLAARRLVRTIPLILLAVLTISGFIVAGGFSATISTGIGNEVLIDAARCAIILPTSAASSWDVLVPYDSNHVTNAANYAQQCYTPKGFNGLDCTTFVRPNLPTIINRTAACPFSNDNGICRSATSNLFLDSGYIDSNDHLGLNSPEDERIQFRSTLHCAPLATEGRSDSYEHSGANYTRYYYGPLRPGSKDNFTTVNFTYQVESLSSQYGFKAWPQIQGSNYVLIAMIAMAFNGSLYPTSAFNPIPDLRRQDGDVILFFLSGNGVVFLTPTEDPWYQATTPGRFLQTSNAEGGRNVYNKDDAASPVGCVRQYQLCRGGQTRDSRCGPLAGAVDAIVGAAHLFELGADDLRSMNLSDSTPEAASQFDWFWTIRQVMAKDPYDIVNTLGVSALASPQSLRSGVQGPLPTDQWQTDMATIWNTSLASLQAAFVEVATGTTRPSLEPYRKVPSNAPQKRMCANQKILSSRFSSFSLFGLCFTYSLGVLIVAISYALEPLLACCLGRRRHKVRYNGREATDDGKLARDSYKHLEWVTNEVLQQSRLAQEGLGWGNKTWKNCTDYVPTTAKGELLGCLDVRDQKHPVLCPPSSGIMDIAEKEAVLIEPTIVDREETDHGNPVDISSVPLLRTCSDQGPVPDSLDSDGTVIAAPNGVEIDYESERVAAHDGGKNGVGPEEEESSSVLKNLAQGDDRPGAGVPEGS</sequence>
<dbReference type="EMBL" id="MU863895">
    <property type="protein sequence ID" value="KAK4202751.1"/>
    <property type="molecule type" value="Genomic_DNA"/>
</dbReference>
<evidence type="ECO:0000313" key="3">
    <source>
        <dbReference type="EMBL" id="KAK4202751.1"/>
    </source>
</evidence>
<reference evidence="3" key="2">
    <citation type="submission" date="2023-05" db="EMBL/GenBank/DDBJ databases">
        <authorList>
            <consortium name="Lawrence Berkeley National Laboratory"/>
            <person name="Steindorff A."/>
            <person name="Hensen N."/>
            <person name="Bonometti L."/>
            <person name="Westerberg I."/>
            <person name="Brannstrom I.O."/>
            <person name="Guillou S."/>
            <person name="Cros-Aarteil S."/>
            <person name="Calhoun S."/>
            <person name="Haridas S."/>
            <person name="Kuo A."/>
            <person name="Mondo S."/>
            <person name="Pangilinan J."/>
            <person name="Riley R."/>
            <person name="Labutti K."/>
            <person name="Andreopoulos B."/>
            <person name="Lipzen A."/>
            <person name="Chen C."/>
            <person name="Yanf M."/>
            <person name="Daum C."/>
            <person name="Ng V."/>
            <person name="Clum A."/>
            <person name="Ohm R."/>
            <person name="Martin F."/>
            <person name="Silar P."/>
            <person name="Natvig D."/>
            <person name="Lalanne C."/>
            <person name="Gautier V."/>
            <person name="Ament-Velasquez S.L."/>
            <person name="Kruys A."/>
            <person name="Hutchinson M.I."/>
            <person name="Powell A.J."/>
            <person name="Barry K."/>
            <person name="Miller A.N."/>
            <person name="Grigoriev I.V."/>
            <person name="Debuchy R."/>
            <person name="Gladieux P."/>
            <person name="Thoren M.H."/>
            <person name="Johannesson H."/>
        </authorList>
    </citation>
    <scope>NUCLEOTIDE SEQUENCE</scope>
    <source>
        <strain evidence="3">CBS 315.58</strain>
    </source>
</reference>
<dbReference type="Proteomes" id="UP001303160">
    <property type="component" value="Unassembled WGS sequence"/>
</dbReference>
<keyword evidence="2" id="KW-0812">Transmembrane</keyword>
<protein>
    <submittedName>
        <fullName evidence="3">Uncharacterized protein</fullName>
    </submittedName>
</protein>
<feature type="transmembrane region" description="Helical" evidence="2">
    <location>
        <begin position="576"/>
        <end position="598"/>
    </location>
</feature>
<proteinExistence type="predicted"/>
<evidence type="ECO:0000313" key="4">
    <source>
        <dbReference type="Proteomes" id="UP001303160"/>
    </source>
</evidence>